<dbReference type="Pfam" id="PF13374">
    <property type="entry name" value="TPR_10"/>
    <property type="match status" value="1"/>
</dbReference>
<proteinExistence type="predicted"/>
<dbReference type="InterPro" id="IPR011990">
    <property type="entry name" value="TPR-like_helical_dom_sf"/>
</dbReference>
<keyword evidence="2 3" id="KW-0802">TPR repeat</keyword>
<evidence type="ECO:0000313" key="5">
    <source>
        <dbReference type="Proteomes" id="UP000663833"/>
    </source>
</evidence>
<organism evidence="4 5">
    <name type="scientific">Rotaria socialis</name>
    <dbReference type="NCBI Taxonomy" id="392032"/>
    <lineage>
        <taxon>Eukaryota</taxon>
        <taxon>Metazoa</taxon>
        <taxon>Spiralia</taxon>
        <taxon>Gnathifera</taxon>
        <taxon>Rotifera</taxon>
        <taxon>Eurotatoria</taxon>
        <taxon>Bdelloidea</taxon>
        <taxon>Philodinida</taxon>
        <taxon>Philodinidae</taxon>
        <taxon>Rotaria</taxon>
    </lineage>
</organism>
<evidence type="ECO:0000256" key="2">
    <source>
        <dbReference type="ARBA" id="ARBA00022803"/>
    </source>
</evidence>
<dbReference type="EMBL" id="CAJNYD010001998">
    <property type="protein sequence ID" value="CAF3385138.1"/>
    <property type="molecule type" value="Genomic_DNA"/>
</dbReference>
<dbReference type="Pfam" id="PF13424">
    <property type="entry name" value="TPR_12"/>
    <property type="match status" value="3"/>
</dbReference>
<dbReference type="PROSITE" id="PS50005">
    <property type="entry name" value="TPR"/>
    <property type="match status" value="3"/>
</dbReference>
<comment type="caution">
    <text evidence="4">The sequence shown here is derived from an EMBL/GenBank/DDBJ whole genome shotgun (WGS) entry which is preliminary data.</text>
</comment>
<dbReference type="PANTHER" id="PTHR45641:SF19">
    <property type="entry name" value="NEPHROCYSTIN-3"/>
    <property type="match status" value="1"/>
</dbReference>
<accession>A0A817YV39</accession>
<feature type="repeat" description="TPR" evidence="3">
    <location>
        <begin position="357"/>
        <end position="390"/>
    </location>
</feature>
<feature type="repeat" description="TPR" evidence="3">
    <location>
        <begin position="442"/>
        <end position="475"/>
    </location>
</feature>
<sequence>MPLTFSLFNQKQKSTRDLTKESASFLWHQMLLYVFKQMPHNDRMKNEMLDQCVDHYRNNQTELETIEQFRKSHTHDQAISWCTDEYFLYKLLNQALRTENIQLLYSFRFLIIDLCGELERDSNKIKSKGRLTVYRGQMMHKEELQKLQHSMGGLISTNGYFSTSRDINISLGFLSKFNSTNERVFFEIQAAPQITGVVYASKVQLVASDQGVEKVDDYVTWLQIEIDNSSPLLYFGRLLWSELGQLTRAENYLPMLLDTLPNNYDLALEHAERALHIRKEQKPVDQIRLASTLNGMGVIYKNKGDLDRASDYYQQSLAIYENEVSSDKRNFDIALQYFNRAYEIYREILPAGHPRRAHALSNIGSIYHHRENLEQALSFYQQALDIQDKTYPDDHLRKVNTIRNIVLIYRDKQDWDNAMNCLNRALNMYRNVLDDKSHPSIAVCHSDIGHVYEKKGNWDQALDYYRRQLKMEELCLSIDHPHLGLHFDWIVNMLKKKGNIDEAKQLCQQELKKLPDLLGSDYANHSRYTHTLVSLATILEDSDFNKSQDYYKQTFSVLERQSRSTAHRAYLSRTNLSSNNKELPVSLRGLARLYQAMNNDKEATKYFNQSLDIFQVIYGPEYNHVKEISNELDQLKDSVTISNTVDNEENDINHHYTTKQPMPDHRFESCVYMGGTKSSAGTLL</sequence>
<dbReference type="PANTHER" id="PTHR45641">
    <property type="entry name" value="TETRATRICOPEPTIDE REPEAT PROTEIN (AFU_ORTHOLOGUE AFUA_6G03870)"/>
    <property type="match status" value="1"/>
</dbReference>
<evidence type="ECO:0000313" key="4">
    <source>
        <dbReference type="EMBL" id="CAF3385138.1"/>
    </source>
</evidence>
<dbReference type="SUPFAM" id="SSF48452">
    <property type="entry name" value="TPR-like"/>
    <property type="match status" value="3"/>
</dbReference>
<keyword evidence="1" id="KW-0677">Repeat</keyword>
<dbReference type="AlphaFoldDB" id="A0A817YV39"/>
<name>A0A817YV39_9BILA</name>
<reference evidence="4" key="1">
    <citation type="submission" date="2021-02" db="EMBL/GenBank/DDBJ databases">
        <authorList>
            <person name="Nowell W R."/>
        </authorList>
    </citation>
    <scope>NUCLEOTIDE SEQUENCE</scope>
</reference>
<dbReference type="PROSITE" id="PS50293">
    <property type="entry name" value="TPR_REGION"/>
    <property type="match status" value="1"/>
</dbReference>
<evidence type="ECO:0000256" key="3">
    <source>
        <dbReference type="PROSITE-ProRule" id="PRU00339"/>
    </source>
</evidence>
<dbReference type="SUPFAM" id="SSF56399">
    <property type="entry name" value="ADP-ribosylation"/>
    <property type="match status" value="1"/>
</dbReference>
<dbReference type="SMART" id="SM00028">
    <property type="entry name" value="TPR"/>
    <property type="match status" value="5"/>
</dbReference>
<feature type="repeat" description="TPR" evidence="3">
    <location>
        <begin position="290"/>
        <end position="323"/>
    </location>
</feature>
<protein>
    <submittedName>
        <fullName evidence="4">Uncharacterized protein</fullName>
    </submittedName>
</protein>
<evidence type="ECO:0000256" key="1">
    <source>
        <dbReference type="ARBA" id="ARBA00022737"/>
    </source>
</evidence>
<dbReference type="InterPro" id="IPR019734">
    <property type="entry name" value="TPR_rpt"/>
</dbReference>
<dbReference type="Proteomes" id="UP000663833">
    <property type="component" value="Unassembled WGS sequence"/>
</dbReference>
<dbReference type="Gene3D" id="1.25.40.10">
    <property type="entry name" value="Tetratricopeptide repeat domain"/>
    <property type="match status" value="3"/>
</dbReference>
<gene>
    <name evidence="4" type="ORF">LUA448_LOCUS16134</name>
</gene>